<accession>A0ABX7B1U3</accession>
<feature type="compositionally biased region" description="Low complexity" evidence="1">
    <location>
        <begin position="193"/>
        <end position="205"/>
    </location>
</feature>
<dbReference type="EMBL" id="CP067420">
    <property type="protein sequence ID" value="QQP88299.1"/>
    <property type="molecule type" value="Genomic_DNA"/>
</dbReference>
<protein>
    <submittedName>
        <fullName evidence="2">Uncharacterized protein</fullName>
    </submittedName>
</protein>
<feature type="region of interest" description="Disordered" evidence="1">
    <location>
        <begin position="133"/>
        <end position="158"/>
    </location>
</feature>
<evidence type="ECO:0000313" key="3">
    <source>
        <dbReference type="Proteomes" id="UP000595197"/>
    </source>
</evidence>
<evidence type="ECO:0000256" key="1">
    <source>
        <dbReference type="SAM" id="MobiDB-lite"/>
    </source>
</evidence>
<name>A0ABX7B1U3_9PROT</name>
<dbReference type="RefSeq" id="WP_201072960.1">
    <property type="nucleotide sequence ID" value="NZ_CP067420.1"/>
</dbReference>
<keyword evidence="3" id="KW-1185">Reference proteome</keyword>
<dbReference type="Proteomes" id="UP000595197">
    <property type="component" value="Chromosome"/>
</dbReference>
<feature type="compositionally biased region" description="Basic and acidic residues" evidence="1">
    <location>
        <begin position="180"/>
        <end position="189"/>
    </location>
</feature>
<reference evidence="2" key="1">
    <citation type="submission" date="2021-02" db="EMBL/GenBank/DDBJ databases">
        <title>Skermanella TT6 skin isolate.</title>
        <authorList>
            <person name="Lee K."/>
            <person name="Ganzorig M."/>
        </authorList>
    </citation>
    <scope>NUCLEOTIDE SEQUENCE</scope>
    <source>
        <strain evidence="2">TT6</strain>
    </source>
</reference>
<organism evidence="2 3">
    <name type="scientific">Skermanella cutis</name>
    <dbReference type="NCBI Taxonomy" id="2775420"/>
    <lineage>
        <taxon>Bacteria</taxon>
        <taxon>Pseudomonadati</taxon>
        <taxon>Pseudomonadota</taxon>
        <taxon>Alphaproteobacteria</taxon>
        <taxon>Rhodospirillales</taxon>
        <taxon>Azospirillaceae</taxon>
        <taxon>Skermanella</taxon>
    </lineage>
</organism>
<feature type="region of interest" description="Disordered" evidence="1">
    <location>
        <begin position="175"/>
        <end position="205"/>
    </location>
</feature>
<evidence type="ECO:0000313" key="2">
    <source>
        <dbReference type="EMBL" id="QQP88299.1"/>
    </source>
</evidence>
<proteinExistence type="predicted"/>
<sequence length="552" mass="59864">MFRRQDPYSYIQSQTLYLNNADGSKQSIGILMTDYKTVLYNDVQVLTTGSADQPDEQQFILTCTQRILLKNPTNTSVTPIPVGSATQESFENYPALLTSTVSLTDQEGNAPDGVTVELLDYAPQTVNAAVQQNTSAGTSTGASTATSNTTGSTYSQSSTYGVSVTAGDTFAGATSSFEHSTTRSTEKSQMEQSGTSSDKQSSSSESMSIKDWGSYSYVNPLSQFPTWIFGQEVPWNAIDCRFSTGAANPNNTNQAEMYISQYMATNLFDGSFLYPPTELSMYGLNFVMKTVWRIRVGYSASTTVTLNHPISYYSASHALTVSNDVAVPVVYMDNAPATLYVQNPDDANLYVEPAVTLDLNVMGLDPIGVNNQVAIIGFIPTRFIPQVDASGQVPQGFRTLATTNDLMIDDTTGYAAGSSSGFVVSGTCLTASWSDTQDFPYQITLYFKIIDSVSEYSLQLKHWKTGTTGVKLTFVVNGDAGQTLVKYVDAEEGEGGDGNVLIVSLRDLDFSSIDYHDYLQLGLNSVSITMEPIDDAWSDCGYQIRAIAIEKS</sequence>
<gene>
    <name evidence="2" type="ORF">IGS68_19925</name>
</gene>